<feature type="domain" description="VOC" evidence="1">
    <location>
        <begin position="4"/>
        <end position="128"/>
    </location>
</feature>
<reference evidence="2 3" key="1">
    <citation type="submission" date="2014-10" db="EMBL/GenBank/DDBJ databases">
        <title>The Complete Genome Sequence for the Shellfish Pathogen Vibrio coralliilyticus RE98 Isolated from a Shellfish Hatchery.</title>
        <authorList>
            <person name="Richards G.P."/>
            <person name="Bono J.L."/>
            <person name="Watson M.A."/>
            <person name="Needleman D.S."/>
        </authorList>
    </citation>
    <scope>NUCLEOTIDE SEQUENCE [LARGE SCALE GENOMIC DNA]</scope>
    <source>
        <strain evidence="2 3">RE98</strain>
    </source>
</reference>
<dbReference type="EMBL" id="CP009618">
    <property type="protein sequence ID" value="AIW20704.1"/>
    <property type="molecule type" value="Genomic_DNA"/>
</dbReference>
<name>A0AAN0SDQ9_9VIBR</name>
<dbReference type="InterPro" id="IPR037523">
    <property type="entry name" value="VOC_core"/>
</dbReference>
<dbReference type="PANTHER" id="PTHR36503">
    <property type="entry name" value="BLR2520 PROTEIN"/>
    <property type="match status" value="1"/>
</dbReference>
<accession>A0AAN0SDQ9</accession>
<protein>
    <submittedName>
        <fullName evidence="2">Glyoxalase</fullName>
    </submittedName>
</protein>
<proteinExistence type="predicted"/>
<keyword evidence="3" id="KW-1185">Reference proteome</keyword>
<dbReference type="KEGG" id="vct:JV59_22385"/>
<dbReference type="PROSITE" id="PS51819">
    <property type="entry name" value="VOC"/>
    <property type="match status" value="1"/>
</dbReference>
<organism evidence="2 3">
    <name type="scientific">Vibrio coralliilyticus</name>
    <dbReference type="NCBI Taxonomy" id="190893"/>
    <lineage>
        <taxon>Bacteria</taxon>
        <taxon>Pseudomonadati</taxon>
        <taxon>Pseudomonadota</taxon>
        <taxon>Gammaproteobacteria</taxon>
        <taxon>Vibrionales</taxon>
        <taxon>Vibrionaceae</taxon>
        <taxon>Vibrio</taxon>
    </lineage>
</organism>
<evidence type="ECO:0000313" key="2">
    <source>
        <dbReference type="EMBL" id="AIW20704.1"/>
    </source>
</evidence>
<evidence type="ECO:0000313" key="3">
    <source>
        <dbReference type="Proteomes" id="UP000030081"/>
    </source>
</evidence>
<dbReference type="CDD" id="cd07251">
    <property type="entry name" value="VOC_like"/>
    <property type="match status" value="1"/>
</dbReference>
<dbReference type="SUPFAM" id="SSF54593">
    <property type="entry name" value="Glyoxalase/Bleomycin resistance protein/Dihydroxybiphenyl dioxygenase"/>
    <property type="match status" value="1"/>
</dbReference>
<gene>
    <name evidence="2" type="ORF">IX92_16725</name>
</gene>
<dbReference type="KEGG" id="vcy:IX92_16725"/>
<dbReference type="RefSeq" id="WP_040122070.1">
    <property type="nucleotide sequence ID" value="NZ_CP009265.1"/>
</dbReference>
<dbReference type="Pfam" id="PF00903">
    <property type="entry name" value="Glyoxalase"/>
    <property type="match status" value="1"/>
</dbReference>
<dbReference type="InterPro" id="IPR029068">
    <property type="entry name" value="Glyas_Bleomycin-R_OHBP_Dase"/>
</dbReference>
<dbReference type="Gene3D" id="3.10.180.10">
    <property type="entry name" value="2,3-Dihydroxybiphenyl 1,2-Dioxygenase, domain 1"/>
    <property type="match status" value="1"/>
</dbReference>
<dbReference type="InterPro" id="IPR004360">
    <property type="entry name" value="Glyas_Fos-R_dOase_dom"/>
</dbReference>
<dbReference type="AlphaFoldDB" id="A0AAN0SDQ9"/>
<dbReference type="Proteomes" id="UP000030081">
    <property type="component" value="Chromosome 2"/>
</dbReference>
<evidence type="ECO:0000259" key="1">
    <source>
        <dbReference type="PROSITE" id="PS51819"/>
    </source>
</evidence>
<dbReference type="PANTHER" id="PTHR36503:SF1">
    <property type="entry name" value="BLR2520 PROTEIN"/>
    <property type="match status" value="1"/>
</dbReference>
<sequence>MEPRISIITLGVSNLKTSFDFYTKLGLESAKTPEEGIVFFKTRGTCLALYPLEALADDVSPDFAAKREGFSGITLAHNTRSKDEVDEVLRVAVEAGGKLEKPAQDVFWGGYSGYFSDPDGYLWEVAYGDCWEFNEDGSLVI</sequence>